<gene>
    <name evidence="3" type="ORF">SEMRO_2332_G323620.1</name>
</gene>
<dbReference type="AlphaFoldDB" id="A0A9N8EXX0"/>
<comment type="caution">
    <text evidence="3">The sequence shown here is derived from an EMBL/GenBank/DDBJ whole genome shotgun (WGS) entry which is preliminary data.</text>
</comment>
<dbReference type="PROSITE" id="PS50802">
    <property type="entry name" value="OTU"/>
    <property type="match status" value="1"/>
</dbReference>
<dbReference type="Proteomes" id="UP001153069">
    <property type="component" value="Unassembled WGS sequence"/>
</dbReference>
<feature type="compositionally biased region" description="Basic and acidic residues" evidence="1">
    <location>
        <begin position="84"/>
        <end position="98"/>
    </location>
</feature>
<feature type="compositionally biased region" description="Basic and acidic residues" evidence="1">
    <location>
        <begin position="14"/>
        <end position="23"/>
    </location>
</feature>
<keyword evidence="4" id="KW-1185">Reference proteome</keyword>
<feature type="domain" description="OTU" evidence="2">
    <location>
        <begin position="147"/>
        <end position="281"/>
    </location>
</feature>
<proteinExistence type="predicted"/>
<dbReference type="GO" id="GO:0004843">
    <property type="term" value="F:cysteine-type deubiquitinase activity"/>
    <property type="evidence" value="ECO:0007669"/>
    <property type="project" value="TreeGrafter"/>
</dbReference>
<feature type="compositionally biased region" description="Basic residues" evidence="1">
    <location>
        <begin position="24"/>
        <end position="39"/>
    </location>
</feature>
<protein>
    <submittedName>
        <fullName evidence="3">OTU domain-containing protein 6B</fullName>
    </submittedName>
</protein>
<evidence type="ECO:0000256" key="1">
    <source>
        <dbReference type="SAM" id="MobiDB-lite"/>
    </source>
</evidence>
<dbReference type="PANTHER" id="PTHR12419">
    <property type="entry name" value="OTU DOMAIN CONTAINING PROTEIN"/>
    <property type="match status" value="1"/>
</dbReference>
<dbReference type="GO" id="GO:0016579">
    <property type="term" value="P:protein deubiquitination"/>
    <property type="evidence" value="ECO:0007669"/>
    <property type="project" value="TreeGrafter"/>
</dbReference>
<feature type="region of interest" description="Disordered" evidence="1">
    <location>
        <begin position="60"/>
        <end position="121"/>
    </location>
</feature>
<reference evidence="3" key="1">
    <citation type="submission" date="2020-06" db="EMBL/GenBank/DDBJ databases">
        <authorList>
            <consortium name="Plant Systems Biology data submission"/>
        </authorList>
    </citation>
    <scope>NUCLEOTIDE SEQUENCE</scope>
    <source>
        <strain evidence="3">D6</strain>
    </source>
</reference>
<dbReference type="PANTHER" id="PTHR12419:SF10">
    <property type="entry name" value="DEUBIQUITINASE OTUD6B"/>
    <property type="match status" value="1"/>
</dbReference>
<accession>A0A9N8EXX0</accession>
<organism evidence="3 4">
    <name type="scientific">Seminavis robusta</name>
    <dbReference type="NCBI Taxonomy" id="568900"/>
    <lineage>
        <taxon>Eukaryota</taxon>
        <taxon>Sar</taxon>
        <taxon>Stramenopiles</taxon>
        <taxon>Ochrophyta</taxon>
        <taxon>Bacillariophyta</taxon>
        <taxon>Bacillariophyceae</taxon>
        <taxon>Bacillariophycidae</taxon>
        <taxon>Naviculales</taxon>
        <taxon>Naviculaceae</taxon>
        <taxon>Seminavis</taxon>
    </lineage>
</organism>
<dbReference type="OrthoDB" id="415023at2759"/>
<dbReference type="EMBL" id="CAICTM010002330">
    <property type="protein sequence ID" value="CAB9528828.1"/>
    <property type="molecule type" value="Genomic_DNA"/>
</dbReference>
<evidence type="ECO:0000313" key="3">
    <source>
        <dbReference type="EMBL" id="CAB9528828.1"/>
    </source>
</evidence>
<dbReference type="Gene3D" id="3.90.70.80">
    <property type="match status" value="1"/>
</dbReference>
<feature type="region of interest" description="Disordered" evidence="1">
    <location>
        <begin position="1"/>
        <end position="42"/>
    </location>
</feature>
<dbReference type="SUPFAM" id="SSF54001">
    <property type="entry name" value="Cysteine proteinases"/>
    <property type="match status" value="1"/>
</dbReference>
<dbReference type="Pfam" id="PF02338">
    <property type="entry name" value="OTU"/>
    <property type="match status" value="1"/>
</dbReference>
<evidence type="ECO:0000313" key="4">
    <source>
        <dbReference type="Proteomes" id="UP001153069"/>
    </source>
</evidence>
<feature type="compositionally biased region" description="Basic and acidic residues" evidence="1">
    <location>
        <begin position="107"/>
        <end position="121"/>
    </location>
</feature>
<dbReference type="CDD" id="cd22748">
    <property type="entry name" value="OTU_OTUD6-like"/>
    <property type="match status" value="1"/>
</dbReference>
<evidence type="ECO:0000259" key="2">
    <source>
        <dbReference type="PROSITE" id="PS50802"/>
    </source>
</evidence>
<dbReference type="InterPro" id="IPR003323">
    <property type="entry name" value="OTU_dom"/>
</dbReference>
<dbReference type="InterPro" id="IPR050704">
    <property type="entry name" value="Peptidase_C85-like"/>
</dbReference>
<dbReference type="InterPro" id="IPR038765">
    <property type="entry name" value="Papain-like_cys_pep_sf"/>
</dbReference>
<name>A0A9N8EXX0_9STRA</name>
<sequence length="286" mass="32315">MTLEETQARHRKELKALDGEKRSALKKAKGTAGKGKKGKEKLAELEAEYDAKQKALEEKHAKEIAELSGSGDSKDTPAPAPEPLVEKTAEEEERERKQAKARRKREKAKEKERDRELEIERENAEAGPSLRKIELERIEQQLTPLGLKIEEIASDGNCLYRAVAAHCGNSYQETRTLCADSLAKNEAEFAPFCEYDDDKTQDFTQYVERVRNSADWGGHLELRALSLALQKQIVVYRAQSNEPLRIKPEESAGDDDENAIRLSYHLNYYALGEHYNRVVKASATTS</sequence>